<protein>
    <submittedName>
        <fullName evidence="1">Uncharacterized protein</fullName>
    </submittedName>
</protein>
<name>A0ACC0UAG2_9AGAM</name>
<dbReference type="Proteomes" id="UP001207468">
    <property type="component" value="Unassembled WGS sequence"/>
</dbReference>
<sequence length="798" mass="87885">MTQYSPAAVGVPVPLSSIPRAQPQQPTYINPSPMPNSINPVFTTQPLPPEEVCVECAMRDQDMADVDVTSPGIWARESDVQYEDLLRRELEEEEMGVFPQEQQRPRARGGRLTVANLKLWLTMNPKEPASKGEALERYVKTQQTLVEAEALAHARAALESRQLEDRMRDAYSQLRRSAYELGSSTLADNGVRVNTLRSSMLHLPSQPNGHSRDVTVLENGMIVEYVDVRKEERDERQQRRREEKRARGRKSSRGSAFDVSSMYSTMSPLLHAESGPPLVQSRSSTSRPMSVSTSLIDTFTRSMQSNPSVEALSMVSVGASPRRTRFFGARNLTPSFRSSDSLAPSGFSGSMVDMHLALHPGGERLTHSPVESNDRYQIIDSWRDSSALIPQRRTEQKSVAKSKKKKGLAKIWSLVTGTSKHDSGAPLPNMSQTRSLDGVHDDDYPLTPPPPLSYLVSRGSGDNGGPALRHVSTSSLPSSASPNYPLSPVGMSPPTEPSSLLPSPTSLRPVVITDLSESRKVLLGDPDTEQQTSPVLDEDRLHTQRGVHPTTSEPDLRHRASQVFNSESPRIPRIPTSVTHSVRPSTSPGWRDKTLPPLPGEIQLRPPTLAYGEPRPRTLSSFDLREIHGEPVPVVPQAPFARADVRRQSFNGLGNLPSGRVTGTLPARRPGFDPEKYGVFGGSHNYPVPASAQTQQPPKRKSKFGFASLLGRRAVVPVQDSERAEFPLGRSSGSEARHEAELGMHYGELMSNAGTEHTFPRMSMSVMTRKNLESLVDQSPDFVAYRYPSGDQSVHLLS</sequence>
<comment type="caution">
    <text evidence="1">The sequence shown here is derived from an EMBL/GenBank/DDBJ whole genome shotgun (WGS) entry which is preliminary data.</text>
</comment>
<accession>A0ACC0UAG2</accession>
<keyword evidence="2" id="KW-1185">Reference proteome</keyword>
<reference evidence="1" key="1">
    <citation type="submission" date="2021-03" db="EMBL/GenBank/DDBJ databases">
        <title>Evolutionary priming and transition to the ectomycorrhizal habit in an iconic lineage of mushroom-forming fungi: is preadaptation a requirement?</title>
        <authorList>
            <consortium name="DOE Joint Genome Institute"/>
            <person name="Looney B.P."/>
            <person name="Miyauchi S."/>
            <person name="Morin E."/>
            <person name="Drula E."/>
            <person name="Courty P.E."/>
            <person name="Chicoki N."/>
            <person name="Fauchery L."/>
            <person name="Kohler A."/>
            <person name="Kuo A."/>
            <person name="LaButti K."/>
            <person name="Pangilinan J."/>
            <person name="Lipzen A."/>
            <person name="Riley R."/>
            <person name="Andreopoulos W."/>
            <person name="He G."/>
            <person name="Johnson J."/>
            <person name="Barry K.W."/>
            <person name="Grigoriev I.V."/>
            <person name="Nagy L."/>
            <person name="Hibbett D."/>
            <person name="Henrissat B."/>
            <person name="Matheny P.B."/>
            <person name="Labbe J."/>
            <person name="Martin A.F."/>
        </authorList>
    </citation>
    <scope>NUCLEOTIDE SEQUENCE</scope>
    <source>
        <strain evidence="1">BPL698</strain>
    </source>
</reference>
<proteinExistence type="predicted"/>
<dbReference type="EMBL" id="JAGFNK010000098">
    <property type="protein sequence ID" value="KAI9508216.1"/>
    <property type="molecule type" value="Genomic_DNA"/>
</dbReference>
<organism evidence="1 2">
    <name type="scientific">Russula earlei</name>
    <dbReference type="NCBI Taxonomy" id="71964"/>
    <lineage>
        <taxon>Eukaryota</taxon>
        <taxon>Fungi</taxon>
        <taxon>Dikarya</taxon>
        <taxon>Basidiomycota</taxon>
        <taxon>Agaricomycotina</taxon>
        <taxon>Agaricomycetes</taxon>
        <taxon>Russulales</taxon>
        <taxon>Russulaceae</taxon>
        <taxon>Russula</taxon>
    </lineage>
</organism>
<evidence type="ECO:0000313" key="1">
    <source>
        <dbReference type="EMBL" id="KAI9508216.1"/>
    </source>
</evidence>
<evidence type="ECO:0000313" key="2">
    <source>
        <dbReference type="Proteomes" id="UP001207468"/>
    </source>
</evidence>
<gene>
    <name evidence="1" type="ORF">F5148DRAFT_980158</name>
</gene>